<accession>A0A8H6IL64</accession>
<keyword evidence="2 4" id="KW-0863">Zinc-finger</keyword>
<keyword evidence="3" id="KW-0862">Zinc</keyword>
<dbReference type="EMBL" id="JACGCI010000001">
    <property type="protein sequence ID" value="KAF6766692.1"/>
    <property type="molecule type" value="Genomic_DNA"/>
</dbReference>
<dbReference type="InterPro" id="IPR000433">
    <property type="entry name" value="Znf_ZZ"/>
</dbReference>
<feature type="domain" description="ZZ-type" evidence="6">
    <location>
        <begin position="483"/>
        <end position="538"/>
    </location>
</feature>
<feature type="region of interest" description="Disordered" evidence="5">
    <location>
        <begin position="180"/>
        <end position="222"/>
    </location>
</feature>
<dbReference type="PANTHER" id="PTHR20930:SF0">
    <property type="entry name" value="PROTEIN ILRUN"/>
    <property type="match status" value="1"/>
</dbReference>
<dbReference type="CDD" id="cd14947">
    <property type="entry name" value="NBR1_like"/>
    <property type="match status" value="1"/>
</dbReference>
<dbReference type="InterPro" id="IPR043145">
    <property type="entry name" value="Znf_ZZ_sf"/>
</dbReference>
<feature type="compositionally biased region" description="Polar residues" evidence="5">
    <location>
        <begin position="184"/>
        <end position="194"/>
    </location>
</feature>
<keyword evidence="1" id="KW-0479">Metal-binding</keyword>
<protein>
    <recommendedName>
        <fullName evidence="6">ZZ-type domain-containing protein</fullName>
    </recommendedName>
</protein>
<reference evidence="7 8" key="1">
    <citation type="submission" date="2020-07" db="EMBL/GenBank/DDBJ databases">
        <title>Comparative genomics of pyrophilous fungi reveals a link between fire events and developmental genes.</title>
        <authorList>
            <consortium name="DOE Joint Genome Institute"/>
            <person name="Steindorff A.S."/>
            <person name="Carver A."/>
            <person name="Calhoun S."/>
            <person name="Stillman K."/>
            <person name="Liu H."/>
            <person name="Lipzen A."/>
            <person name="Pangilinan J."/>
            <person name="Labutti K."/>
            <person name="Bruns T.D."/>
            <person name="Grigoriev I.V."/>
        </authorList>
    </citation>
    <scope>NUCLEOTIDE SEQUENCE [LARGE SCALE GENOMIC DNA]</scope>
    <source>
        <strain evidence="7 8">CBS 144469</strain>
    </source>
</reference>
<feature type="compositionally biased region" description="Basic and acidic residues" evidence="5">
    <location>
        <begin position="127"/>
        <end position="138"/>
    </location>
</feature>
<gene>
    <name evidence="7" type="ORF">DFP72DRAFT_867308</name>
</gene>
<evidence type="ECO:0000313" key="8">
    <source>
        <dbReference type="Proteomes" id="UP000521943"/>
    </source>
</evidence>
<feature type="region of interest" description="Disordered" evidence="5">
    <location>
        <begin position="250"/>
        <end position="270"/>
    </location>
</feature>
<comment type="caution">
    <text evidence="7">The sequence shown here is derived from an EMBL/GenBank/DDBJ whole genome shotgun (WGS) entry which is preliminary data.</text>
</comment>
<keyword evidence="8" id="KW-1185">Reference proteome</keyword>
<evidence type="ECO:0000259" key="6">
    <source>
        <dbReference type="PROSITE" id="PS50135"/>
    </source>
</evidence>
<evidence type="ECO:0000256" key="5">
    <source>
        <dbReference type="SAM" id="MobiDB-lite"/>
    </source>
</evidence>
<dbReference type="Proteomes" id="UP000521943">
    <property type="component" value="Unassembled WGS sequence"/>
</dbReference>
<feature type="compositionally biased region" description="Low complexity" evidence="5">
    <location>
        <begin position="1002"/>
        <end position="1012"/>
    </location>
</feature>
<dbReference type="PANTHER" id="PTHR20930">
    <property type="entry name" value="OVARIAN CARCINOMA ANTIGEN CA125-RELATED"/>
    <property type="match status" value="1"/>
</dbReference>
<evidence type="ECO:0000256" key="3">
    <source>
        <dbReference type="ARBA" id="ARBA00022833"/>
    </source>
</evidence>
<dbReference type="CDD" id="cd02340">
    <property type="entry name" value="ZZ_NBR1_like"/>
    <property type="match status" value="1"/>
</dbReference>
<dbReference type="CDD" id="cd02249">
    <property type="entry name" value="ZZ"/>
    <property type="match status" value="2"/>
</dbReference>
<evidence type="ECO:0000256" key="2">
    <source>
        <dbReference type="ARBA" id="ARBA00022771"/>
    </source>
</evidence>
<dbReference type="Gene3D" id="2.60.40.10">
    <property type="entry name" value="Immunoglobulins"/>
    <property type="match status" value="1"/>
</dbReference>
<feature type="compositionally biased region" description="Basic and acidic residues" evidence="5">
    <location>
        <begin position="615"/>
        <end position="628"/>
    </location>
</feature>
<dbReference type="Pfam" id="PF00569">
    <property type="entry name" value="ZZ"/>
    <property type="match status" value="3"/>
</dbReference>
<feature type="compositionally biased region" description="Polar residues" evidence="5">
    <location>
        <begin position="255"/>
        <end position="266"/>
    </location>
</feature>
<dbReference type="PROSITE" id="PS50135">
    <property type="entry name" value="ZF_ZZ_2"/>
    <property type="match status" value="2"/>
</dbReference>
<name>A0A8H6IL64_9AGAR</name>
<dbReference type="Pfam" id="PF16158">
    <property type="entry name" value="N_BRCA1_IG"/>
    <property type="match status" value="1"/>
</dbReference>
<dbReference type="InterPro" id="IPR013783">
    <property type="entry name" value="Ig-like_fold"/>
</dbReference>
<dbReference type="PROSITE" id="PS01357">
    <property type="entry name" value="ZF_ZZ_1"/>
    <property type="match status" value="1"/>
</dbReference>
<feature type="region of interest" description="Disordered" evidence="5">
    <location>
        <begin position="605"/>
        <end position="628"/>
    </location>
</feature>
<sequence length="1076" mass="116694">MFTVKATYRGETRKLSFPYTSSFPTFTELCNQLYRVFPINNSYYLTRLLYSPNANNPARILLASEVHNQDQYEDAVKGLSGRVYPNALLRFSVFDDTPHKQPNQGFASNSSLSNATQPIPSSSSQGHHHESSDGDKRPIVPPKPAELFSLPFEYISSLSGRSPSTISRASSLRSVSVAMDVDSTHPSQPLSQARESVGKQAEVSAPTSSNASMISNFPSGSCCSPADVKEEIKALICGFERDVNRTLEKGFGSPTAPQVSIAFSQSKDPKKKESKVDLSALFAEGSFPASGPGRRGSIKSGCTRGASTRSSRRPASGCLNATPTQAGRPLPQVPEQVVHNNVVCDSCEKTIVGIRHKCLDCPDYDLCTPCIKEDMAAEKHNPFHEFFEIHEPGRVIVHTVFDGNRHAPSSAAEASAATPFIHCATCDLCESSIAGTRYKCCDCPDFDTCERCFQITSEQHPKHSFVKMEKDQLIRRDPVHRKAHFARCDACSKTIHGVRYKCMHPDCPDFDLCNRCEAMPIPVHPESHPLLKIRNPDVVIPTVYRVGGTVMITPNAEELPAASRSQEYGAGYRPAYAPRDGYNPSYLKSQTCMSIPIAMPCPVAAQEQEDDSLDEERAVTPRPSKDNEMDERVHAPLIDFVTHAEEVHAEEEDVDARNPFADPEPVPMIAPINGLSGSMVSSFAASLEDRLNGLNAVKQSSPLTEAAEKEKSLFEGFLDRPKSSSEAGETTKEEVKKELTPSFVNDVLEDFFKSVGKPYVRREEPVASAAVTPKEDDDNESLSSLVSGVRSLVSLASGNPASVYENIEADVKALKKEEEEEVAEAVLVEAPKVDPVPEVKEEVPSPTLAAAFISDVTVPDGQVFPPGAEFMKCWRMVNDGNVDWPDSTEVVFVAGQPGLVARGSEAVKVGIVKVGEQVDVWTGELKAPEGVGRYVGYWRLRNGDTKAVFGNSIWVEIEVAEADHMSDETGSMSGSSIVMMPTALNGEMASAASSVRPESLTLTIPSSSSTTTDGESDIGSEGSLIDYMSDGEEVNWEDARSRADASSVAPSATVPVAPGSPVGEDFELVYDSSSDM</sequence>
<dbReference type="GO" id="GO:0008270">
    <property type="term" value="F:zinc ion binding"/>
    <property type="evidence" value="ECO:0007669"/>
    <property type="project" value="UniProtKB-KW"/>
</dbReference>
<dbReference type="InterPro" id="IPR032350">
    <property type="entry name" value="Nbr1_FW"/>
</dbReference>
<feature type="region of interest" description="Disordered" evidence="5">
    <location>
        <begin position="714"/>
        <end position="736"/>
    </location>
</feature>
<organism evidence="7 8">
    <name type="scientific">Ephemerocybe angulata</name>
    <dbReference type="NCBI Taxonomy" id="980116"/>
    <lineage>
        <taxon>Eukaryota</taxon>
        <taxon>Fungi</taxon>
        <taxon>Dikarya</taxon>
        <taxon>Basidiomycota</taxon>
        <taxon>Agaricomycotina</taxon>
        <taxon>Agaricomycetes</taxon>
        <taxon>Agaricomycetidae</taxon>
        <taxon>Agaricales</taxon>
        <taxon>Agaricineae</taxon>
        <taxon>Psathyrellaceae</taxon>
        <taxon>Ephemerocybe</taxon>
    </lineage>
</organism>
<dbReference type="SMART" id="SM00291">
    <property type="entry name" value="ZnF_ZZ"/>
    <property type="match status" value="3"/>
</dbReference>
<feature type="region of interest" description="Disordered" evidence="5">
    <location>
        <begin position="100"/>
        <end position="142"/>
    </location>
</feature>
<dbReference type="Gene3D" id="3.30.60.90">
    <property type="match status" value="3"/>
</dbReference>
<proteinExistence type="predicted"/>
<feature type="domain" description="ZZ-type" evidence="6">
    <location>
        <begin position="339"/>
        <end position="394"/>
    </location>
</feature>
<feature type="compositionally biased region" description="Polar residues" evidence="5">
    <location>
        <begin position="100"/>
        <end position="120"/>
    </location>
</feature>
<evidence type="ECO:0000256" key="1">
    <source>
        <dbReference type="ARBA" id="ARBA00022723"/>
    </source>
</evidence>
<evidence type="ECO:0000313" key="7">
    <source>
        <dbReference type="EMBL" id="KAF6766692.1"/>
    </source>
</evidence>
<feature type="region of interest" description="Disordered" evidence="5">
    <location>
        <begin position="1002"/>
        <end position="1076"/>
    </location>
</feature>
<dbReference type="OrthoDB" id="661148at2759"/>
<feature type="compositionally biased region" description="Polar residues" evidence="5">
    <location>
        <begin position="205"/>
        <end position="222"/>
    </location>
</feature>
<dbReference type="AlphaFoldDB" id="A0A8H6IL64"/>
<dbReference type="SUPFAM" id="SSF57850">
    <property type="entry name" value="RING/U-box"/>
    <property type="match status" value="3"/>
</dbReference>
<feature type="region of interest" description="Disordered" evidence="5">
    <location>
        <begin position="289"/>
        <end position="331"/>
    </location>
</feature>
<evidence type="ECO:0000256" key="4">
    <source>
        <dbReference type="PROSITE-ProRule" id="PRU00228"/>
    </source>
</evidence>